<gene>
    <name evidence="1" type="primary">SETMAR_150</name>
    <name evidence="1" type="ORF">TNCT_497131</name>
</gene>
<protein>
    <submittedName>
        <fullName evidence="1">Histone-lysine N-methyltransferase SETMAR</fullName>
    </submittedName>
</protein>
<dbReference type="AlphaFoldDB" id="A0A8X6FW46"/>
<dbReference type="EMBL" id="BMAO01003751">
    <property type="protein sequence ID" value="GFQ89933.1"/>
    <property type="molecule type" value="Genomic_DNA"/>
</dbReference>
<accession>A0A8X6FW46</accession>
<comment type="caution">
    <text evidence="1">The sequence shown here is derived from an EMBL/GenBank/DDBJ whole genome shotgun (WGS) entry which is preliminary data.</text>
</comment>
<evidence type="ECO:0000313" key="2">
    <source>
        <dbReference type="Proteomes" id="UP000887116"/>
    </source>
</evidence>
<sequence>MIAGVNALVLDKSRIIVIEIHRLLGISVGTTHTIMHQHFNFQKLLKQWVPQQRTAEQRNTQMALSLSHLQRYHEKEYGFPSQIVTGDET</sequence>
<dbReference type="Proteomes" id="UP000887116">
    <property type="component" value="Unassembled WGS sequence"/>
</dbReference>
<dbReference type="OrthoDB" id="10017160at2759"/>
<evidence type="ECO:0000313" key="1">
    <source>
        <dbReference type="EMBL" id="GFQ89933.1"/>
    </source>
</evidence>
<reference evidence="1" key="1">
    <citation type="submission" date="2020-07" db="EMBL/GenBank/DDBJ databases">
        <title>Multicomponent nature underlies the extraordinary mechanical properties of spider dragline silk.</title>
        <authorList>
            <person name="Kono N."/>
            <person name="Nakamura H."/>
            <person name="Mori M."/>
            <person name="Yoshida Y."/>
            <person name="Ohtoshi R."/>
            <person name="Malay A.D."/>
            <person name="Moran D.A.P."/>
            <person name="Tomita M."/>
            <person name="Numata K."/>
            <person name="Arakawa K."/>
        </authorList>
    </citation>
    <scope>NUCLEOTIDE SEQUENCE</scope>
</reference>
<name>A0A8X6FW46_TRICU</name>
<keyword evidence="2" id="KW-1185">Reference proteome</keyword>
<proteinExistence type="predicted"/>
<organism evidence="1 2">
    <name type="scientific">Trichonephila clavata</name>
    <name type="common">Joro spider</name>
    <name type="synonym">Nephila clavata</name>
    <dbReference type="NCBI Taxonomy" id="2740835"/>
    <lineage>
        <taxon>Eukaryota</taxon>
        <taxon>Metazoa</taxon>
        <taxon>Ecdysozoa</taxon>
        <taxon>Arthropoda</taxon>
        <taxon>Chelicerata</taxon>
        <taxon>Arachnida</taxon>
        <taxon>Araneae</taxon>
        <taxon>Araneomorphae</taxon>
        <taxon>Entelegynae</taxon>
        <taxon>Araneoidea</taxon>
        <taxon>Nephilidae</taxon>
        <taxon>Trichonephila</taxon>
    </lineage>
</organism>